<keyword evidence="3 5" id="KW-1133">Transmembrane helix</keyword>
<dbReference type="Proteomes" id="UP000076420">
    <property type="component" value="Unassembled WGS sequence"/>
</dbReference>
<feature type="domain" description="G-protein coupled receptors family 1 profile" evidence="6">
    <location>
        <begin position="58"/>
        <end position="355"/>
    </location>
</feature>
<dbReference type="GO" id="GO:0016020">
    <property type="term" value="C:membrane"/>
    <property type="evidence" value="ECO:0007669"/>
    <property type="project" value="UniProtKB-SubCell"/>
</dbReference>
<feature type="transmembrane region" description="Helical" evidence="5">
    <location>
        <begin position="79"/>
        <end position="106"/>
    </location>
</feature>
<protein>
    <recommendedName>
        <fullName evidence="6">G-protein coupled receptors family 1 profile domain-containing protein</fullName>
    </recommendedName>
</protein>
<reference evidence="7" key="1">
    <citation type="submission" date="2020-05" db="UniProtKB">
        <authorList>
            <consortium name="EnsemblMetazoa"/>
        </authorList>
    </citation>
    <scope>IDENTIFICATION</scope>
    <source>
        <strain evidence="7">BB02</strain>
    </source>
</reference>
<keyword evidence="4 5" id="KW-0472">Membrane</keyword>
<feature type="transmembrane region" description="Helical" evidence="5">
    <location>
        <begin position="334"/>
        <end position="358"/>
    </location>
</feature>
<feature type="transmembrane region" description="Helical" evidence="5">
    <location>
        <begin position="257"/>
        <end position="279"/>
    </location>
</feature>
<dbReference type="InterPro" id="IPR052954">
    <property type="entry name" value="GPCR-Ligand_Int"/>
</dbReference>
<dbReference type="OrthoDB" id="6281784at2759"/>
<dbReference type="VEuPathDB" id="VectorBase:BGLAX_040236"/>
<dbReference type="VEuPathDB" id="VectorBase:BGLB025063"/>
<evidence type="ECO:0000256" key="4">
    <source>
        <dbReference type="ARBA" id="ARBA00023136"/>
    </source>
</evidence>
<feature type="transmembrane region" description="Helical" evidence="5">
    <location>
        <begin position="38"/>
        <end position="67"/>
    </location>
</feature>
<evidence type="ECO:0000256" key="3">
    <source>
        <dbReference type="ARBA" id="ARBA00022989"/>
    </source>
</evidence>
<comment type="subcellular location">
    <subcellularLocation>
        <location evidence="1">Membrane</location>
    </subcellularLocation>
</comment>
<feature type="transmembrane region" description="Helical" evidence="5">
    <location>
        <begin position="167"/>
        <end position="183"/>
    </location>
</feature>
<dbReference type="PRINTS" id="PR00237">
    <property type="entry name" value="GPCRRHODOPSN"/>
</dbReference>
<evidence type="ECO:0000256" key="1">
    <source>
        <dbReference type="ARBA" id="ARBA00004370"/>
    </source>
</evidence>
<dbReference type="InterPro" id="IPR000276">
    <property type="entry name" value="GPCR_Rhodpsn"/>
</dbReference>
<dbReference type="InterPro" id="IPR019427">
    <property type="entry name" value="7TM_GPCR_serpentine_rcpt_Srw"/>
</dbReference>
<dbReference type="STRING" id="6526.A0A2C9KYM6"/>
<dbReference type="PROSITE" id="PS50262">
    <property type="entry name" value="G_PROTEIN_RECEP_F1_2"/>
    <property type="match status" value="1"/>
</dbReference>
<feature type="transmembrane region" description="Helical" evidence="5">
    <location>
        <begin position="300"/>
        <end position="322"/>
    </location>
</feature>
<evidence type="ECO:0000313" key="8">
    <source>
        <dbReference type="Proteomes" id="UP000076420"/>
    </source>
</evidence>
<organism evidence="7 8">
    <name type="scientific">Biomphalaria glabrata</name>
    <name type="common">Bloodfluke planorb</name>
    <name type="synonym">Freshwater snail</name>
    <dbReference type="NCBI Taxonomy" id="6526"/>
    <lineage>
        <taxon>Eukaryota</taxon>
        <taxon>Metazoa</taxon>
        <taxon>Spiralia</taxon>
        <taxon>Lophotrochozoa</taxon>
        <taxon>Mollusca</taxon>
        <taxon>Gastropoda</taxon>
        <taxon>Heterobranchia</taxon>
        <taxon>Euthyneura</taxon>
        <taxon>Panpulmonata</taxon>
        <taxon>Hygrophila</taxon>
        <taxon>Lymnaeoidea</taxon>
        <taxon>Planorbidae</taxon>
        <taxon>Biomphalaria</taxon>
    </lineage>
</organism>
<accession>A0A2C9KYM6</accession>
<proteinExistence type="predicted"/>
<dbReference type="CDD" id="cd14978">
    <property type="entry name" value="7tmA_FMRFamide_R-like"/>
    <property type="match status" value="1"/>
</dbReference>
<dbReference type="InterPro" id="IPR017452">
    <property type="entry name" value="GPCR_Rhodpsn_7TM"/>
</dbReference>
<evidence type="ECO:0000256" key="5">
    <source>
        <dbReference type="SAM" id="Phobius"/>
    </source>
</evidence>
<dbReference type="Pfam" id="PF00001">
    <property type="entry name" value="7tm_1"/>
    <property type="match status" value="1"/>
</dbReference>
<dbReference type="Pfam" id="PF10324">
    <property type="entry name" value="7TM_GPCR_Srw"/>
    <property type="match status" value="1"/>
</dbReference>
<dbReference type="GO" id="GO:0008528">
    <property type="term" value="F:G protein-coupled peptide receptor activity"/>
    <property type="evidence" value="ECO:0007669"/>
    <property type="project" value="InterPro"/>
</dbReference>
<dbReference type="EnsemblMetazoa" id="BGLB025063-RA">
    <property type="protein sequence ID" value="BGLB025063-PA"/>
    <property type="gene ID" value="BGLB025063"/>
</dbReference>
<name>A0A2C9KYM6_BIOGL</name>
<sequence length="559" mass="63060">MTISLQAAMPALKEINLKVNVSYGDVSLNDDNSASTNLILFVFWGIFLPLVATVGLIGNTLTIIVLWRKEMHSTTILYLRGLVITDTGILIGSVLALTPISCANYLQGDALLYFKDTVYPVLHTPAYYLVMTLQQCNVWVTVSVSMERYISICHPFRASRLISRRKTIMVIVVIAFVSLIYNIPHLLASEATPCTGTTLPETTTILAEAGGLSSSQFHASQPPVIQTPPTNEPKRRCLIVGTTDFGNTEFYKIYRTIMYTILIYVIPFLALVILNSFLIKELMVMQKRRVGTNIHEENEANLSLVLVLIVIVFIFCQTPGLISQFDIISVDVFFCWLAVSNLLFTLNSAVNFLIYTAFGRKFRHVLLRVFRHVFNKKRRFSTQSSIRTTQVTLNDHESNMDTDTRCSSLSSLKCYKKDSKSSDSLQETVPLNQIKGDKRHTTHNGNYLKRKQELAPMPESESEVLELMGSIPLNTNNTNIGLKNDQTFNECESNHVEQEYNSIEDLSALTNGGINNNRTFTKTVNFEPEIESHSDTYEGLLYHSLEVNHDEECEVMRKS</sequence>
<dbReference type="Gene3D" id="1.20.1070.10">
    <property type="entry name" value="Rhodopsin 7-helix transmembrane proteins"/>
    <property type="match status" value="1"/>
</dbReference>
<keyword evidence="2 5" id="KW-0812">Transmembrane</keyword>
<gene>
    <name evidence="7" type="primary">106061862</name>
</gene>
<dbReference type="SUPFAM" id="SSF81321">
    <property type="entry name" value="Family A G protein-coupled receptor-like"/>
    <property type="match status" value="1"/>
</dbReference>
<feature type="transmembrane region" description="Helical" evidence="5">
    <location>
        <begin position="126"/>
        <end position="146"/>
    </location>
</feature>
<evidence type="ECO:0000259" key="6">
    <source>
        <dbReference type="PROSITE" id="PS50262"/>
    </source>
</evidence>
<evidence type="ECO:0000256" key="2">
    <source>
        <dbReference type="ARBA" id="ARBA00022692"/>
    </source>
</evidence>
<dbReference type="AlphaFoldDB" id="A0A2C9KYM6"/>
<dbReference type="KEGG" id="bgt:106061862"/>
<evidence type="ECO:0000313" key="7">
    <source>
        <dbReference type="EnsemblMetazoa" id="BGLB025063-PA"/>
    </source>
</evidence>
<dbReference type="PANTHER" id="PTHR46641">
    <property type="entry name" value="FMRFAMIDE RECEPTOR-RELATED"/>
    <property type="match status" value="1"/>
</dbReference>
<dbReference type="PANTHER" id="PTHR46641:SF2">
    <property type="entry name" value="FMRFAMIDE RECEPTOR"/>
    <property type="match status" value="1"/>
</dbReference>